<protein>
    <submittedName>
        <fullName evidence="2">13834_t:CDS:1</fullName>
    </submittedName>
</protein>
<feature type="compositionally biased region" description="Polar residues" evidence="1">
    <location>
        <begin position="17"/>
        <end position="36"/>
    </location>
</feature>
<organism evidence="2 3">
    <name type="scientific">Acaulospora morrowiae</name>
    <dbReference type="NCBI Taxonomy" id="94023"/>
    <lineage>
        <taxon>Eukaryota</taxon>
        <taxon>Fungi</taxon>
        <taxon>Fungi incertae sedis</taxon>
        <taxon>Mucoromycota</taxon>
        <taxon>Glomeromycotina</taxon>
        <taxon>Glomeromycetes</taxon>
        <taxon>Diversisporales</taxon>
        <taxon>Acaulosporaceae</taxon>
        <taxon>Acaulospora</taxon>
    </lineage>
</organism>
<reference evidence="2" key="1">
    <citation type="submission" date="2021-06" db="EMBL/GenBank/DDBJ databases">
        <authorList>
            <person name="Kallberg Y."/>
            <person name="Tangrot J."/>
            <person name="Rosling A."/>
        </authorList>
    </citation>
    <scope>NUCLEOTIDE SEQUENCE</scope>
    <source>
        <strain evidence="2">CL551</strain>
    </source>
</reference>
<evidence type="ECO:0000313" key="3">
    <source>
        <dbReference type="Proteomes" id="UP000789342"/>
    </source>
</evidence>
<feature type="compositionally biased region" description="Basic residues" evidence="1">
    <location>
        <begin position="1"/>
        <end position="10"/>
    </location>
</feature>
<dbReference type="Proteomes" id="UP000789342">
    <property type="component" value="Unassembled WGS sequence"/>
</dbReference>
<feature type="compositionally biased region" description="Polar residues" evidence="1">
    <location>
        <begin position="47"/>
        <end position="72"/>
    </location>
</feature>
<accession>A0A9N9I268</accession>
<feature type="region of interest" description="Disordered" evidence="1">
    <location>
        <begin position="1"/>
        <end position="73"/>
    </location>
</feature>
<proteinExistence type="predicted"/>
<evidence type="ECO:0000313" key="2">
    <source>
        <dbReference type="EMBL" id="CAG8716262.1"/>
    </source>
</evidence>
<keyword evidence="3" id="KW-1185">Reference proteome</keyword>
<dbReference type="EMBL" id="CAJVPV010020910">
    <property type="protein sequence ID" value="CAG8716262.1"/>
    <property type="molecule type" value="Genomic_DNA"/>
</dbReference>
<dbReference type="AlphaFoldDB" id="A0A9N9I268"/>
<name>A0A9N9I268_9GLOM</name>
<comment type="caution">
    <text evidence="2">The sequence shown here is derived from an EMBL/GenBank/DDBJ whole genome shotgun (WGS) entry which is preliminary data.</text>
</comment>
<gene>
    <name evidence="2" type="ORF">AMORRO_LOCUS13024</name>
</gene>
<sequence>MSNNRRKLSFRSKETSYNDSANTNGGSLSNGFNSVRGSIRRLRRVSGATTPLNPSSNSSAYQETAPSQSSASLFPRIQSIASIAREQTS</sequence>
<evidence type="ECO:0000256" key="1">
    <source>
        <dbReference type="SAM" id="MobiDB-lite"/>
    </source>
</evidence>
<feature type="non-terminal residue" evidence="2">
    <location>
        <position position="89"/>
    </location>
</feature>